<evidence type="ECO:0000313" key="2">
    <source>
        <dbReference type="EMBL" id="CAF9930429.1"/>
    </source>
</evidence>
<feature type="region of interest" description="Disordered" evidence="1">
    <location>
        <begin position="39"/>
        <end position="59"/>
    </location>
</feature>
<evidence type="ECO:0000256" key="1">
    <source>
        <dbReference type="SAM" id="MobiDB-lite"/>
    </source>
</evidence>
<organism evidence="2 3">
    <name type="scientific">Imshaugia aleurites</name>
    <dbReference type="NCBI Taxonomy" id="172621"/>
    <lineage>
        <taxon>Eukaryota</taxon>
        <taxon>Fungi</taxon>
        <taxon>Dikarya</taxon>
        <taxon>Ascomycota</taxon>
        <taxon>Pezizomycotina</taxon>
        <taxon>Lecanoromycetes</taxon>
        <taxon>OSLEUM clade</taxon>
        <taxon>Lecanoromycetidae</taxon>
        <taxon>Lecanorales</taxon>
        <taxon>Lecanorineae</taxon>
        <taxon>Parmeliaceae</taxon>
        <taxon>Imshaugia</taxon>
    </lineage>
</organism>
<name>A0A8H3IX13_9LECA</name>
<comment type="caution">
    <text evidence="2">The sequence shown here is derived from an EMBL/GenBank/DDBJ whole genome shotgun (WGS) entry which is preliminary data.</text>
</comment>
<feature type="region of interest" description="Disordered" evidence="1">
    <location>
        <begin position="73"/>
        <end position="131"/>
    </location>
</feature>
<protein>
    <submittedName>
        <fullName evidence="2">Uncharacterized protein</fullName>
    </submittedName>
</protein>
<dbReference type="EMBL" id="CAJPDT010000057">
    <property type="protein sequence ID" value="CAF9930429.1"/>
    <property type="molecule type" value="Genomic_DNA"/>
</dbReference>
<evidence type="ECO:0000313" key="3">
    <source>
        <dbReference type="Proteomes" id="UP000664534"/>
    </source>
</evidence>
<gene>
    <name evidence="2" type="ORF">IMSHALPRED_008171</name>
</gene>
<keyword evidence="3" id="KW-1185">Reference proteome</keyword>
<reference evidence="2" key="1">
    <citation type="submission" date="2021-03" db="EMBL/GenBank/DDBJ databases">
        <authorList>
            <person name="Tagirdzhanova G."/>
        </authorList>
    </citation>
    <scope>NUCLEOTIDE SEQUENCE</scope>
</reference>
<dbReference type="Proteomes" id="UP000664534">
    <property type="component" value="Unassembled WGS sequence"/>
</dbReference>
<accession>A0A8H3IX13</accession>
<dbReference type="OrthoDB" id="5411568at2759"/>
<sequence>MPVLRMPKTIWSNPPARTVKRKRSETNFNIAIDTDISQSGRFKRQNNNHDHDAISSKQSHGIIDVLGSNATDPGLDTLTTKPQPSLLPAPLPSSQSSERVPTPPETKPEKSNNDQAKAPQKWGPHDWDSDAFDSDEENMSLAVYMKLANELSLLKSFLEIYRKFNIHLGDIASGPRHHGFLTLISSTITRLSAHQTRLRFLRDNKQRGSAVPSATEAIALRIAALFQKHKGLLWGVMEEKVDMGDEGARAAWVRKKKEVLGEVMGGMVLMLEELGPEEGWKEREVRVLGERWERRWKVYAAMEKGDLKRAGWILEVGKGGG</sequence>
<dbReference type="AlphaFoldDB" id="A0A8H3IX13"/>
<feature type="region of interest" description="Disordered" evidence="1">
    <location>
        <begin position="1"/>
        <end position="21"/>
    </location>
</feature>
<proteinExistence type="predicted"/>